<accession>A0A072UVC2</accession>
<protein>
    <submittedName>
        <fullName evidence="1 2">Uncharacterized protein</fullName>
    </submittedName>
</protein>
<dbReference type="GO" id="GO:0046982">
    <property type="term" value="F:protein heterodimerization activity"/>
    <property type="evidence" value="ECO:0007669"/>
    <property type="project" value="InterPro"/>
</dbReference>
<evidence type="ECO:0000313" key="2">
    <source>
        <dbReference type="EnsemblPlants" id="KEH33321"/>
    </source>
</evidence>
<dbReference type="GO" id="GO:0003677">
    <property type="term" value="F:DNA binding"/>
    <property type="evidence" value="ECO:0000318"/>
    <property type="project" value="GO_Central"/>
</dbReference>
<gene>
    <name evidence="1" type="ordered locus">MTR_3g435570</name>
</gene>
<proteinExistence type="predicted"/>
<evidence type="ECO:0000313" key="3">
    <source>
        <dbReference type="Proteomes" id="UP000002051"/>
    </source>
</evidence>
<dbReference type="Proteomes" id="UP000002051">
    <property type="component" value="Chromosome 3"/>
</dbReference>
<organism evidence="1 3">
    <name type="scientific">Medicago truncatula</name>
    <name type="common">Barrel medic</name>
    <name type="synonym">Medicago tribuloides</name>
    <dbReference type="NCBI Taxonomy" id="3880"/>
    <lineage>
        <taxon>Eukaryota</taxon>
        <taxon>Viridiplantae</taxon>
        <taxon>Streptophyta</taxon>
        <taxon>Embryophyta</taxon>
        <taxon>Tracheophyta</taxon>
        <taxon>Spermatophyta</taxon>
        <taxon>Magnoliopsida</taxon>
        <taxon>eudicotyledons</taxon>
        <taxon>Gunneridae</taxon>
        <taxon>Pentapetalae</taxon>
        <taxon>rosids</taxon>
        <taxon>fabids</taxon>
        <taxon>Fabales</taxon>
        <taxon>Fabaceae</taxon>
        <taxon>Papilionoideae</taxon>
        <taxon>50 kb inversion clade</taxon>
        <taxon>NPAAA clade</taxon>
        <taxon>Hologalegina</taxon>
        <taxon>IRL clade</taxon>
        <taxon>Trifolieae</taxon>
        <taxon>Medicago</taxon>
    </lineage>
</organism>
<dbReference type="SUPFAM" id="SSF47113">
    <property type="entry name" value="Histone-fold"/>
    <property type="match status" value="1"/>
</dbReference>
<sequence>MTVLSAHPFFHSESQCPLGTSIPLVPLKCTMAFIFSCGALKSMNSIITNMMVKLVQKSVKFSLRPWKSKLSAKDIMAAVMKTFPPQMAKLASSAARKARTTFDIHKLCDAMDRTMKTFPPQMAKLANSAARKAGTTYAINKLCYAMHKTMLI</sequence>
<reference evidence="1 3" key="1">
    <citation type="journal article" date="2011" name="Nature">
        <title>The Medicago genome provides insight into the evolution of rhizobial symbioses.</title>
        <authorList>
            <person name="Young N.D."/>
            <person name="Debelle F."/>
            <person name="Oldroyd G.E."/>
            <person name="Geurts R."/>
            <person name="Cannon S.B."/>
            <person name="Udvardi M.K."/>
            <person name="Benedito V.A."/>
            <person name="Mayer K.F."/>
            <person name="Gouzy J."/>
            <person name="Schoof H."/>
            <person name="Van de Peer Y."/>
            <person name="Proost S."/>
            <person name="Cook D.R."/>
            <person name="Meyers B.C."/>
            <person name="Spannagl M."/>
            <person name="Cheung F."/>
            <person name="De Mita S."/>
            <person name="Krishnakumar V."/>
            <person name="Gundlach H."/>
            <person name="Zhou S."/>
            <person name="Mudge J."/>
            <person name="Bharti A.K."/>
            <person name="Murray J.D."/>
            <person name="Naoumkina M.A."/>
            <person name="Rosen B."/>
            <person name="Silverstein K.A."/>
            <person name="Tang H."/>
            <person name="Rombauts S."/>
            <person name="Zhao P.X."/>
            <person name="Zhou P."/>
            <person name="Barbe V."/>
            <person name="Bardou P."/>
            <person name="Bechner M."/>
            <person name="Bellec A."/>
            <person name="Berger A."/>
            <person name="Berges H."/>
            <person name="Bidwell S."/>
            <person name="Bisseling T."/>
            <person name="Choisne N."/>
            <person name="Couloux A."/>
            <person name="Denny R."/>
            <person name="Deshpande S."/>
            <person name="Dai X."/>
            <person name="Doyle J.J."/>
            <person name="Dudez A.M."/>
            <person name="Farmer A.D."/>
            <person name="Fouteau S."/>
            <person name="Franken C."/>
            <person name="Gibelin C."/>
            <person name="Gish J."/>
            <person name="Goldstein S."/>
            <person name="Gonzalez A.J."/>
            <person name="Green P.J."/>
            <person name="Hallab A."/>
            <person name="Hartog M."/>
            <person name="Hua A."/>
            <person name="Humphray S.J."/>
            <person name="Jeong D.H."/>
            <person name="Jing Y."/>
            <person name="Jocker A."/>
            <person name="Kenton S.M."/>
            <person name="Kim D.J."/>
            <person name="Klee K."/>
            <person name="Lai H."/>
            <person name="Lang C."/>
            <person name="Lin S."/>
            <person name="Macmil S.L."/>
            <person name="Magdelenat G."/>
            <person name="Matthews L."/>
            <person name="McCorrison J."/>
            <person name="Monaghan E.L."/>
            <person name="Mun J.H."/>
            <person name="Najar F.Z."/>
            <person name="Nicholson C."/>
            <person name="Noirot C."/>
            <person name="O'Bleness M."/>
            <person name="Paule C.R."/>
            <person name="Poulain J."/>
            <person name="Prion F."/>
            <person name="Qin B."/>
            <person name="Qu C."/>
            <person name="Retzel E.F."/>
            <person name="Riddle C."/>
            <person name="Sallet E."/>
            <person name="Samain S."/>
            <person name="Samson N."/>
            <person name="Sanders I."/>
            <person name="Saurat O."/>
            <person name="Scarpelli C."/>
            <person name="Schiex T."/>
            <person name="Segurens B."/>
            <person name="Severin A.J."/>
            <person name="Sherrier D.J."/>
            <person name="Shi R."/>
            <person name="Sims S."/>
            <person name="Singer S.R."/>
            <person name="Sinharoy S."/>
            <person name="Sterck L."/>
            <person name="Viollet A."/>
            <person name="Wang B.B."/>
            <person name="Wang K."/>
            <person name="Wang M."/>
            <person name="Wang X."/>
            <person name="Warfsmann J."/>
            <person name="Weissenbach J."/>
            <person name="White D.D."/>
            <person name="White J.D."/>
            <person name="Wiley G.B."/>
            <person name="Wincker P."/>
            <person name="Xing Y."/>
            <person name="Yang L."/>
            <person name="Yao Z."/>
            <person name="Ying F."/>
            <person name="Zhai J."/>
            <person name="Zhou L."/>
            <person name="Zuber A."/>
            <person name="Denarie J."/>
            <person name="Dixon R.A."/>
            <person name="May G.D."/>
            <person name="Schwartz D.C."/>
            <person name="Rogers J."/>
            <person name="Quetier F."/>
            <person name="Town C.D."/>
            <person name="Roe B.A."/>
        </authorList>
    </citation>
    <scope>NUCLEOTIDE SEQUENCE [LARGE SCALE GENOMIC DNA]</scope>
    <source>
        <strain evidence="1">A17</strain>
        <strain evidence="2 3">cv. Jemalong A17</strain>
    </source>
</reference>
<dbReference type="EMBL" id="CM001219">
    <property type="protein sequence ID" value="KEH33321.1"/>
    <property type="molecule type" value="Genomic_DNA"/>
</dbReference>
<dbReference type="HOGENOM" id="CLU_1725008_0_0_1"/>
<reference evidence="2" key="3">
    <citation type="submission" date="2015-04" db="UniProtKB">
        <authorList>
            <consortium name="EnsemblPlants"/>
        </authorList>
    </citation>
    <scope>IDENTIFICATION</scope>
    <source>
        <strain evidence="2">cv. Jemalong A17</strain>
    </source>
</reference>
<reference evidence="1 3" key="2">
    <citation type="journal article" date="2014" name="BMC Genomics">
        <title>An improved genome release (version Mt4.0) for the model legume Medicago truncatula.</title>
        <authorList>
            <person name="Tang H."/>
            <person name="Krishnakumar V."/>
            <person name="Bidwell S."/>
            <person name="Rosen B."/>
            <person name="Chan A."/>
            <person name="Zhou S."/>
            <person name="Gentzbittel L."/>
            <person name="Childs K.L."/>
            <person name="Yandell M."/>
            <person name="Gundlach H."/>
            <person name="Mayer K.F."/>
            <person name="Schwartz D.C."/>
            <person name="Town C.D."/>
        </authorList>
    </citation>
    <scope>GENOME REANNOTATION</scope>
    <source>
        <strain evidence="1">A17</strain>
        <strain evidence="2 3">cv. Jemalong A17</strain>
    </source>
</reference>
<dbReference type="EnsemblPlants" id="KEH33321">
    <property type="protein sequence ID" value="KEH33321"/>
    <property type="gene ID" value="MTR_3g435570"/>
</dbReference>
<dbReference type="Gene3D" id="1.10.20.10">
    <property type="entry name" value="Histone, subunit A"/>
    <property type="match status" value="1"/>
</dbReference>
<name>A0A072UVC2_MEDTR</name>
<dbReference type="InterPro" id="IPR009072">
    <property type="entry name" value="Histone-fold"/>
</dbReference>
<keyword evidence="3" id="KW-1185">Reference proteome</keyword>
<dbReference type="AlphaFoldDB" id="A0A072UVC2"/>
<evidence type="ECO:0000313" key="1">
    <source>
        <dbReference type="EMBL" id="KEH33321.1"/>
    </source>
</evidence>